<evidence type="ECO:0000313" key="2">
    <source>
        <dbReference type="Proteomes" id="UP000291819"/>
    </source>
</evidence>
<proteinExistence type="predicted"/>
<dbReference type="Proteomes" id="UP000291819">
    <property type="component" value="Unassembled WGS sequence"/>
</dbReference>
<dbReference type="OrthoDB" id="770116at2"/>
<dbReference type="RefSeq" id="WP_131027938.1">
    <property type="nucleotide sequence ID" value="NZ_SIXF01000001.1"/>
</dbReference>
<evidence type="ECO:0000313" key="1">
    <source>
        <dbReference type="EMBL" id="TBO44871.1"/>
    </source>
</evidence>
<keyword evidence="2" id="KW-1185">Reference proteome</keyword>
<reference evidence="1 2" key="1">
    <citation type="submission" date="2019-02" db="EMBL/GenBank/DDBJ databases">
        <title>Pedobacter kyonggii whole genome sequence analysis.</title>
        <authorList>
            <person name="Dahal R.H."/>
        </authorList>
    </citation>
    <scope>NUCLEOTIDE SEQUENCE [LARGE SCALE GENOMIC DNA]</scope>
    <source>
        <strain evidence="1 2">K-4-11-1</strain>
    </source>
</reference>
<accession>A0A4Q9HHA0</accession>
<sequence>MENQGAKSLTAKQVIEDFKAKGTILSVEESEKYIDLVYFFSEHSFKLYNASKICNPLEFNSIEPKKPHNINYNLSAKKALVKQV</sequence>
<name>A0A4Q9HHA0_9SPHI</name>
<dbReference type="EMBL" id="SIXF01000001">
    <property type="protein sequence ID" value="TBO44871.1"/>
    <property type="molecule type" value="Genomic_DNA"/>
</dbReference>
<gene>
    <name evidence="1" type="ORF">EYS08_00605</name>
</gene>
<comment type="caution">
    <text evidence="1">The sequence shown here is derived from an EMBL/GenBank/DDBJ whole genome shotgun (WGS) entry which is preliminary data.</text>
</comment>
<organism evidence="1 2">
    <name type="scientific">Pedobacter kyonggii</name>
    <dbReference type="NCBI Taxonomy" id="1926871"/>
    <lineage>
        <taxon>Bacteria</taxon>
        <taxon>Pseudomonadati</taxon>
        <taxon>Bacteroidota</taxon>
        <taxon>Sphingobacteriia</taxon>
        <taxon>Sphingobacteriales</taxon>
        <taxon>Sphingobacteriaceae</taxon>
        <taxon>Pedobacter</taxon>
    </lineage>
</organism>
<dbReference type="AlphaFoldDB" id="A0A4Q9HHA0"/>
<protein>
    <submittedName>
        <fullName evidence="1">Uncharacterized protein</fullName>
    </submittedName>
</protein>